<feature type="signal peptide" evidence="1">
    <location>
        <begin position="1"/>
        <end position="23"/>
    </location>
</feature>
<evidence type="ECO:0000256" key="1">
    <source>
        <dbReference type="SAM" id="SignalP"/>
    </source>
</evidence>
<evidence type="ECO:0008006" key="4">
    <source>
        <dbReference type="Google" id="ProtNLM"/>
    </source>
</evidence>
<dbReference type="EMBL" id="NIOF01000015">
    <property type="protein sequence ID" value="OWQ84710.1"/>
    <property type="molecule type" value="Genomic_DNA"/>
</dbReference>
<dbReference type="OrthoDB" id="7365051at2"/>
<proteinExistence type="predicted"/>
<keyword evidence="3" id="KW-1185">Reference proteome</keyword>
<gene>
    <name evidence="2" type="ORF">CDN99_23535</name>
</gene>
<reference evidence="2 3" key="1">
    <citation type="journal article" date="2008" name="Int. J. Syst. Evol. Microbiol.">
        <title>Description of Roseateles aquatilis sp. nov. and Roseateles terrae sp. nov., in the class Betaproteobacteria, and emended description of the genus Roseateles.</title>
        <authorList>
            <person name="Gomila M."/>
            <person name="Bowien B."/>
            <person name="Falsen E."/>
            <person name="Moore E.R."/>
            <person name="Lalucat J."/>
        </authorList>
    </citation>
    <scope>NUCLEOTIDE SEQUENCE [LARGE SCALE GENOMIC DNA]</scope>
    <source>
        <strain evidence="2 3">CCUG 48205</strain>
    </source>
</reference>
<name>A0A246IWZ1_9BURK</name>
<dbReference type="AlphaFoldDB" id="A0A246IWZ1"/>
<keyword evidence="1" id="KW-0732">Signal</keyword>
<dbReference type="RefSeq" id="WP_088387383.1">
    <property type="nucleotide sequence ID" value="NZ_NIOF01000015.1"/>
</dbReference>
<comment type="caution">
    <text evidence="2">The sequence shown here is derived from an EMBL/GenBank/DDBJ whole genome shotgun (WGS) entry which is preliminary data.</text>
</comment>
<evidence type="ECO:0000313" key="3">
    <source>
        <dbReference type="Proteomes" id="UP000197468"/>
    </source>
</evidence>
<organism evidence="2 3">
    <name type="scientific">Roseateles aquatilis</name>
    <dbReference type="NCBI Taxonomy" id="431061"/>
    <lineage>
        <taxon>Bacteria</taxon>
        <taxon>Pseudomonadati</taxon>
        <taxon>Pseudomonadota</taxon>
        <taxon>Betaproteobacteria</taxon>
        <taxon>Burkholderiales</taxon>
        <taxon>Sphaerotilaceae</taxon>
        <taxon>Roseateles</taxon>
    </lineage>
</organism>
<protein>
    <recommendedName>
        <fullName evidence="4">UDP-N-acetylglucosamine acyltransferase</fullName>
    </recommendedName>
</protein>
<sequence length="192" mass="20393">MITKNRFASVVALSVAALLVGCAAPARVEQMQVSNSLAVRTAAAQSELKDGIGIKDVTGGKETNPMWVSNVSSADFERALEASLKDAGLLSGNRQGSKYVLVAHLAKLEQPFMGASMTVTATVRYSLIDRATNKTVFERDVATPYTAAFSDAFVGTERLKLANEGAVRTNITQLINDLVALKVSVADVQMAK</sequence>
<feature type="chain" id="PRO_5012806227" description="UDP-N-acetylglucosamine acyltransferase" evidence="1">
    <location>
        <begin position="24"/>
        <end position="192"/>
    </location>
</feature>
<accession>A0A246IWZ1</accession>
<evidence type="ECO:0000313" key="2">
    <source>
        <dbReference type="EMBL" id="OWQ84710.1"/>
    </source>
</evidence>
<dbReference type="PROSITE" id="PS51257">
    <property type="entry name" value="PROKAR_LIPOPROTEIN"/>
    <property type="match status" value="1"/>
</dbReference>
<dbReference type="Proteomes" id="UP000197468">
    <property type="component" value="Unassembled WGS sequence"/>
</dbReference>